<protein>
    <submittedName>
        <fullName evidence="2">Uncharacterized protein</fullName>
    </submittedName>
</protein>
<accession>A0ABV0RA68</accession>
<proteinExistence type="predicted"/>
<evidence type="ECO:0000256" key="1">
    <source>
        <dbReference type="SAM" id="MobiDB-lite"/>
    </source>
</evidence>
<feature type="compositionally biased region" description="Basic and acidic residues" evidence="1">
    <location>
        <begin position="1"/>
        <end position="13"/>
    </location>
</feature>
<feature type="non-terminal residue" evidence="2">
    <location>
        <position position="1"/>
    </location>
</feature>
<dbReference type="Proteomes" id="UP001434883">
    <property type="component" value="Unassembled WGS sequence"/>
</dbReference>
<feature type="region of interest" description="Disordered" evidence="1">
    <location>
        <begin position="1"/>
        <end position="20"/>
    </location>
</feature>
<sequence length="62" mass="7598">SEISEQKHQEQKYGLRPQRQLRSHFLKEQEQKKQEAVAALFQEKELQEVNDQHHREPYLRSK</sequence>
<reference evidence="2 3" key="1">
    <citation type="submission" date="2021-06" db="EMBL/GenBank/DDBJ databases">
        <authorList>
            <person name="Palmer J.M."/>
        </authorList>
    </citation>
    <scope>NUCLEOTIDE SEQUENCE [LARGE SCALE GENOMIC DNA]</scope>
    <source>
        <strain evidence="2 3">XC_2019</strain>
        <tissue evidence="2">Muscle</tissue>
    </source>
</reference>
<keyword evidence="3" id="KW-1185">Reference proteome</keyword>
<evidence type="ECO:0000313" key="2">
    <source>
        <dbReference type="EMBL" id="MEQ2204382.1"/>
    </source>
</evidence>
<dbReference type="EMBL" id="JAHRIN010036206">
    <property type="protein sequence ID" value="MEQ2204382.1"/>
    <property type="molecule type" value="Genomic_DNA"/>
</dbReference>
<comment type="caution">
    <text evidence="2">The sequence shown here is derived from an EMBL/GenBank/DDBJ whole genome shotgun (WGS) entry which is preliminary data.</text>
</comment>
<name>A0ABV0RA68_9TELE</name>
<gene>
    <name evidence="2" type="ORF">XENOCAPTIV_012294</name>
</gene>
<organism evidence="2 3">
    <name type="scientific">Xenoophorus captivus</name>
    <dbReference type="NCBI Taxonomy" id="1517983"/>
    <lineage>
        <taxon>Eukaryota</taxon>
        <taxon>Metazoa</taxon>
        <taxon>Chordata</taxon>
        <taxon>Craniata</taxon>
        <taxon>Vertebrata</taxon>
        <taxon>Euteleostomi</taxon>
        <taxon>Actinopterygii</taxon>
        <taxon>Neopterygii</taxon>
        <taxon>Teleostei</taxon>
        <taxon>Neoteleostei</taxon>
        <taxon>Acanthomorphata</taxon>
        <taxon>Ovalentaria</taxon>
        <taxon>Atherinomorphae</taxon>
        <taxon>Cyprinodontiformes</taxon>
        <taxon>Goodeidae</taxon>
        <taxon>Xenoophorus</taxon>
    </lineage>
</organism>
<evidence type="ECO:0000313" key="3">
    <source>
        <dbReference type="Proteomes" id="UP001434883"/>
    </source>
</evidence>